<dbReference type="Proteomes" id="UP000244912">
    <property type="component" value="Unassembled WGS sequence"/>
</dbReference>
<sequence>MTAMIVNRIIAAAEAHRASRMRRRKRMDNGAKVR</sequence>
<evidence type="ECO:0000313" key="2">
    <source>
        <dbReference type="Proteomes" id="UP000244912"/>
    </source>
</evidence>
<proteinExistence type="predicted"/>
<protein>
    <submittedName>
        <fullName evidence="1">Uncharacterized protein</fullName>
    </submittedName>
</protein>
<keyword evidence="2" id="KW-1185">Reference proteome</keyword>
<accession>A0A2R8BVI4</accession>
<dbReference type="AlphaFoldDB" id="A0A2R8BVI4"/>
<evidence type="ECO:0000313" key="1">
    <source>
        <dbReference type="EMBL" id="SPJ24171.1"/>
    </source>
</evidence>
<organism evidence="1 2">
    <name type="scientific">Palleronia abyssalis</name>
    <dbReference type="NCBI Taxonomy" id="1501240"/>
    <lineage>
        <taxon>Bacteria</taxon>
        <taxon>Pseudomonadati</taxon>
        <taxon>Pseudomonadota</taxon>
        <taxon>Alphaproteobacteria</taxon>
        <taxon>Rhodobacterales</taxon>
        <taxon>Roseobacteraceae</taxon>
        <taxon>Palleronia</taxon>
    </lineage>
</organism>
<dbReference type="EMBL" id="ONZF01000003">
    <property type="protein sequence ID" value="SPJ24171.1"/>
    <property type="molecule type" value="Genomic_DNA"/>
</dbReference>
<reference evidence="1 2" key="1">
    <citation type="submission" date="2018-03" db="EMBL/GenBank/DDBJ databases">
        <authorList>
            <person name="Keele B.F."/>
        </authorList>
    </citation>
    <scope>NUCLEOTIDE SEQUENCE [LARGE SCALE GENOMIC DNA]</scope>
    <source>
        <strain evidence="1 2">CECT 8504</strain>
    </source>
</reference>
<name>A0A2R8BVI4_9RHOB</name>
<gene>
    <name evidence="1" type="ORF">PAA8504_01999</name>
</gene>